<dbReference type="RefSeq" id="WP_066445823.1">
    <property type="nucleotide sequence ID" value="NZ_JANKBF010000005.1"/>
</dbReference>
<dbReference type="SFLD" id="SFLDS00003">
    <property type="entry name" value="Haloacid_Dehalogenase"/>
    <property type="match status" value="1"/>
</dbReference>
<gene>
    <name evidence="1" type="ORF">EDD60_10969</name>
</gene>
<organism evidence="1 2">
    <name type="scientific">Longibaculum muris</name>
    <dbReference type="NCBI Taxonomy" id="1796628"/>
    <lineage>
        <taxon>Bacteria</taxon>
        <taxon>Bacillati</taxon>
        <taxon>Bacillota</taxon>
        <taxon>Erysipelotrichia</taxon>
        <taxon>Erysipelotrichales</taxon>
        <taxon>Coprobacillaceae</taxon>
        <taxon>Longibaculum</taxon>
    </lineage>
</organism>
<dbReference type="NCBIfam" id="TIGR00099">
    <property type="entry name" value="Cof-subfamily"/>
    <property type="match status" value="1"/>
</dbReference>
<dbReference type="InterPro" id="IPR023214">
    <property type="entry name" value="HAD_sf"/>
</dbReference>
<dbReference type="InterPro" id="IPR036412">
    <property type="entry name" value="HAD-like_sf"/>
</dbReference>
<dbReference type="Gene3D" id="3.30.1240.10">
    <property type="match status" value="1"/>
</dbReference>
<dbReference type="Proteomes" id="UP000295515">
    <property type="component" value="Unassembled WGS sequence"/>
</dbReference>
<dbReference type="EMBL" id="SMCQ01000009">
    <property type="protein sequence ID" value="TCV99487.1"/>
    <property type="molecule type" value="Genomic_DNA"/>
</dbReference>
<dbReference type="SUPFAM" id="SSF56784">
    <property type="entry name" value="HAD-like"/>
    <property type="match status" value="1"/>
</dbReference>
<dbReference type="CDD" id="cd07516">
    <property type="entry name" value="HAD_Pase"/>
    <property type="match status" value="1"/>
</dbReference>
<dbReference type="GO" id="GO:0005829">
    <property type="term" value="C:cytosol"/>
    <property type="evidence" value="ECO:0007669"/>
    <property type="project" value="TreeGrafter"/>
</dbReference>
<dbReference type="InterPro" id="IPR000150">
    <property type="entry name" value="Cof"/>
</dbReference>
<dbReference type="PANTHER" id="PTHR10000:SF50">
    <property type="entry name" value="STRESS RESPONSE PROTEIN YHAX"/>
    <property type="match status" value="1"/>
</dbReference>
<dbReference type="AlphaFoldDB" id="A0A4R3Z5V9"/>
<dbReference type="Pfam" id="PF08282">
    <property type="entry name" value="Hydrolase_3"/>
    <property type="match status" value="1"/>
</dbReference>
<dbReference type="GO" id="GO:0016791">
    <property type="term" value="F:phosphatase activity"/>
    <property type="evidence" value="ECO:0007669"/>
    <property type="project" value="TreeGrafter"/>
</dbReference>
<dbReference type="NCBIfam" id="TIGR01484">
    <property type="entry name" value="HAD-SF-IIB"/>
    <property type="match status" value="1"/>
</dbReference>
<accession>A0A4R3Z5V9</accession>
<protein>
    <recommendedName>
        <fullName evidence="3">Cof subfamily protein (Haloacid dehalogenase superfamily)/HAD superfamily hydrolase (TIGR01484 family)</fullName>
    </recommendedName>
</protein>
<dbReference type="SFLD" id="SFLDG01140">
    <property type="entry name" value="C2.B:_Phosphomannomutase_and_P"/>
    <property type="match status" value="1"/>
</dbReference>
<dbReference type="GO" id="GO:0000287">
    <property type="term" value="F:magnesium ion binding"/>
    <property type="evidence" value="ECO:0007669"/>
    <property type="project" value="TreeGrafter"/>
</dbReference>
<evidence type="ECO:0008006" key="3">
    <source>
        <dbReference type="Google" id="ProtNLM"/>
    </source>
</evidence>
<sequence length="275" mass="31257">MVYQLIALDMDGTLLNSQFKITKGCQEAIKEASDLHKIVAISTGRSLTEMRPYLDDLKDVRYLILESGAVVYDLKEAKILYQKTFQPSDIYKIHQAYLKQDMMIHIFMNGYSYATKEHMYQMDKYQMGKYQETFVHNNSGIENVDEFLQTHLYEIEKVNLYHQSPQLREKSITFLNDLDVTKACVEVSSLELSPKGVHKGVGLVHLCEELQIPINQTIVVGDSHNDKDIMEIAGLAVAMDNAIEEIKAIADEVVADCDHDGVKEAIEKYLIKGAD</sequence>
<evidence type="ECO:0000313" key="1">
    <source>
        <dbReference type="EMBL" id="TCV99487.1"/>
    </source>
</evidence>
<dbReference type="GeneID" id="98915354"/>
<keyword evidence="2" id="KW-1185">Reference proteome</keyword>
<dbReference type="Gene3D" id="3.40.50.1000">
    <property type="entry name" value="HAD superfamily/HAD-like"/>
    <property type="match status" value="1"/>
</dbReference>
<name>A0A4R3Z5V9_9FIRM</name>
<proteinExistence type="predicted"/>
<evidence type="ECO:0000313" key="2">
    <source>
        <dbReference type="Proteomes" id="UP000295515"/>
    </source>
</evidence>
<reference evidence="1 2" key="1">
    <citation type="submission" date="2019-03" db="EMBL/GenBank/DDBJ databases">
        <title>Genomic Encyclopedia of Type Strains, Phase IV (KMG-IV): sequencing the most valuable type-strain genomes for metagenomic binning, comparative biology and taxonomic classification.</title>
        <authorList>
            <person name="Goeker M."/>
        </authorList>
    </citation>
    <scope>NUCLEOTIDE SEQUENCE [LARGE SCALE GENOMIC DNA]</scope>
    <source>
        <strain evidence="1 2">DSM 29487</strain>
    </source>
</reference>
<comment type="caution">
    <text evidence="1">The sequence shown here is derived from an EMBL/GenBank/DDBJ whole genome shotgun (WGS) entry which is preliminary data.</text>
</comment>
<dbReference type="InterPro" id="IPR006379">
    <property type="entry name" value="HAD-SF_hydro_IIB"/>
</dbReference>
<dbReference type="PANTHER" id="PTHR10000">
    <property type="entry name" value="PHOSPHOSERINE PHOSPHATASE"/>
    <property type="match status" value="1"/>
</dbReference>
<dbReference type="PROSITE" id="PS01228">
    <property type="entry name" value="COF_1"/>
    <property type="match status" value="1"/>
</dbReference>